<comment type="pathway">
    <text evidence="1">Lipid metabolism.</text>
</comment>
<reference evidence="6" key="1">
    <citation type="submission" date="2022-10" db="EMBL/GenBank/DDBJ databases">
        <title>Hoeflea sp. J2-29, isolated from marine algae.</title>
        <authorList>
            <person name="Kristyanto S."/>
            <person name="Kim J.M."/>
            <person name="Jeon C.O."/>
        </authorList>
    </citation>
    <scope>NUCLEOTIDE SEQUENCE</scope>
    <source>
        <strain evidence="6">J2-29</strain>
    </source>
</reference>
<evidence type="ECO:0000313" key="6">
    <source>
        <dbReference type="EMBL" id="MCY0092488.1"/>
    </source>
</evidence>
<dbReference type="CDD" id="cd07989">
    <property type="entry name" value="LPLAT_AGPAT-like"/>
    <property type="match status" value="1"/>
</dbReference>
<keyword evidence="4" id="KW-0812">Transmembrane</keyword>
<feature type="transmembrane region" description="Helical" evidence="4">
    <location>
        <begin position="7"/>
        <end position="30"/>
    </location>
</feature>
<dbReference type="SMART" id="SM00563">
    <property type="entry name" value="PlsC"/>
    <property type="match status" value="1"/>
</dbReference>
<keyword evidence="2" id="KW-0808">Transferase</keyword>
<dbReference type="Proteomes" id="UP001081283">
    <property type="component" value="Unassembled WGS sequence"/>
</dbReference>
<accession>A0ABT3Y9E7</accession>
<keyword evidence="4" id="KW-1133">Transmembrane helix</keyword>
<dbReference type="GO" id="GO:0016746">
    <property type="term" value="F:acyltransferase activity"/>
    <property type="evidence" value="ECO:0007669"/>
    <property type="project" value="UniProtKB-KW"/>
</dbReference>
<evidence type="ECO:0000256" key="4">
    <source>
        <dbReference type="SAM" id="Phobius"/>
    </source>
</evidence>
<proteinExistence type="predicted"/>
<evidence type="ECO:0000313" key="7">
    <source>
        <dbReference type="Proteomes" id="UP001081283"/>
    </source>
</evidence>
<name>A0ABT3Y9E7_9HYPH</name>
<sequence>MIVLRSILFNIAFYINLIVRMIVFSPYYFLAERKAAWSVPKNWALANHWLQEKIVGTTFEIEGLENIPEGGYIFAPKHQSFWDAYALLPWLNDPVYILKRELQWIPLFGQYIFKMRMVPVNRGAKGKVMAEVLKRTKREIESGRQLIIYPEGTRRPAGAPPNYKYGIARLYRDLKVPVVPVVMHPGLFWPRRKFLRYPGHFKVQILTPIEAGMDPDAFMKKLVDVMETASDKLLVETIKANPQVPLREDARRRFAELEALASNKVSG</sequence>
<dbReference type="RefSeq" id="WP_267610476.1">
    <property type="nucleotide sequence ID" value="NZ_JAOVZQ010000001.1"/>
</dbReference>
<comment type="caution">
    <text evidence="6">The sequence shown here is derived from an EMBL/GenBank/DDBJ whole genome shotgun (WGS) entry which is preliminary data.</text>
</comment>
<organism evidence="6 7">
    <name type="scientific">Hoeflea ulvae</name>
    <dbReference type="NCBI Taxonomy" id="2983764"/>
    <lineage>
        <taxon>Bacteria</taxon>
        <taxon>Pseudomonadati</taxon>
        <taxon>Pseudomonadota</taxon>
        <taxon>Alphaproteobacteria</taxon>
        <taxon>Hyphomicrobiales</taxon>
        <taxon>Rhizobiaceae</taxon>
        <taxon>Hoeflea</taxon>
    </lineage>
</organism>
<keyword evidence="3 6" id="KW-0012">Acyltransferase</keyword>
<keyword evidence="4" id="KW-0472">Membrane</keyword>
<evidence type="ECO:0000256" key="3">
    <source>
        <dbReference type="ARBA" id="ARBA00023315"/>
    </source>
</evidence>
<dbReference type="PANTHER" id="PTHR10434">
    <property type="entry name" value="1-ACYL-SN-GLYCEROL-3-PHOSPHATE ACYLTRANSFERASE"/>
    <property type="match status" value="1"/>
</dbReference>
<gene>
    <name evidence="6" type="ORF">OEG82_00280</name>
</gene>
<dbReference type="EMBL" id="JAOVZQ010000001">
    <property type="protein sequence ID" value="MCY0092488.1"/>
    <property type="molecule type" value="Genomic_DNA"/>
</dbReference>
<dbReference type="SUPFAM" id="SSF69593">
    <property type="entry name" value="Glycerol-3-phosphate (1)-acyltransferase"/>
    <property type="match status" value="1"/>
</dbReference>
<keyword evidence="7" id="KW-1185">Reference proteome</keyword>
<evidence type="ECO:0000256" key="1">
    <source>
        <dbReference type="ARBA" id="ARBA00005189"/>
    </source>
</evidence>
<dbReference type="InterPro" id="IPR002123">
    <property type="entry name" value="Plipid/glycerol_acylTrfase"/>
</dbReference>
<evidence type="ECO:0000259" key="5">
    <source>
        <dbReference type="SMART" id="SM00563"/>
    </source>
</evidence>
<dbReference type="Pfam" id="PF01553">
    <property type="entry name" value="Acyltransferase"/>
    <property type="match status" value="1"/>
</dbReference>
<feature type="domain" description="Phospholipid/glycerol acyltransferase" evidence="5">
    <location>
        <begin position="72"/>
        <end position="186"/>
    </location>
</feature>
<evidence type="ECO:0000256" key="2">
    <source>
        <dbReference type="ARBA" id="ARBA00022679"/>
    </source>
</evidence>
<dbReference type="PANTHER" id="PTHR10434:SF40">
    <property type="entry name" value="1-ACYL-SN-GLYCEROL-3-PHOSPHATE ACYLTRANSFERASE"/>
    <property type="match status" value="1"/>
</dbReference>
<protein>
    <submittedName>
        <fullName evidence="6">1-acyl-sn-glycerol-3-phosphate acyltransferase</fullName>
    </submittedName>
</protein>